<comment type="caution">
    <text evidence="1">The sequence shown here is derived from an EMBL/GenBank/DDBJ whole genome shotgun (WGS) entry which is preliminary data.</text>
</comment>
<dbReference type="Proteomes" id="UP001207468">
    <property type="component" value="Unassembled WGS sequence"/>
</dbReference>
<keyword evidence="2" id="KW-1185">Reference proteome</keyword>
<sequence>MFERIQLFLQRLNHYTTVQPTPAMTELLGNIFAEVLVILALSTKAMKERRIKRFLKRLIGKTEVEDAFARLDMLTKEECLMTAARILEMAHHVDHNMTAVREVVDGVDGNVIAIKEAVGDVGDVVNATKEATLHLHESVTTTTQLTHDVREDVTVLKEDTQAVDRNVKIIKNAIDSQQRSSFPDAAIIITEIRSKGINCERN</sequence>
<organism evidence="1 2">
    <name type="scientific">Russula earlei</name>
    <dbReference type="NCBI Taxonomy" id="71964"/>
    <lineage>
        <taxon>Eukaryota</taxon>
        <taxon>Fungi</taxon>
        <taxon>Dikarya</taxon>
        <taxon>Basidiomycota</taxon>
        <taxon>Agaricomycotina</taxon>
        <taxon>Agaricomycetes</taxon>
        <taxon>Russulales</taxon>
        <taxon>Russulaceae</taxon>
        <taxon>Russula</taxon>
    </lineage>
</organism>
<reference evidence="1" key="1">
    <citation type="submission" date="2021-03" db="EMBL/GenBank/DDBJ databases">
        <title>Evolutionary priming and transition to the ectomycorrhizal habit in an iconic lineage of mushroom-forming fungi: is preadaptation a requirement?</title>
        <authorList>
            <consortium name="DOE Joint Genome Institute"/>
            <person name="Looney B.P."/>
            <person name="Miyauchi S."/>
            <person name="Morin E."/>
            <person name="Drula E."/>
            <person name="Courty P.E."/>
            <person name="Chicoki N."/>
            <person name="Fauchery L."/>
            <person name="Kohler A."/>
            <person name="Kuo A."/>
            <person name="LaButti K."/>
            <person name="Pangilinan J."/>
            <person name="Lipzen A."/>
            <person name="Riley R."/>
            <person name="Andreopoulos W."/>
            <person name="He G."/>
            <person name="Johnson J."/>
            <person name="Barry K.W."/>
            <person name="Grigoriev I.V."/>
            <person name="Nagy L."/>
            <person name="Hibbett D."/>
            <person name="Henrissat B."/>
            <person name="Matheny P.B."/>
            <person name="Labbe J."/>
            <person name="Martin A.F."/>
        </authorList>
    </citation>
    <scope>NUCLEOTIDE SEQUENCE</scope>
    <source>
        <strain evidence="1">BPL698</strain>
    </source>
</reference>
<name>A0ACC0TX51_9AGAM</name>
<proteinExistence type="predicted"/>
<evidence type="ECO:0000313" key="1">
    <source>
        <dbReference type="EMBL" id="KAI9452439.1"/>
    </source>
</evidence>
<gene>
    <name evidence="1" type="ORF">F5148DRAFT_503511</name>
</gene>
<dbReference type="EMBL" id="JAGFNK010000336">
    <property type="protein sequence ID" value="KAI9452439.1"/>
    <property type="molecule type" value="Genomic_DNA"/>
</dbReference>
<protein>
    <submittedName>
        <fullName evidence="1">Uncharacterized protein</fullName>
    </submittedName>
</protein>
<evidence type="ECO:0000313" key="2">
    <source>
        <dbReference type="Proteomes" id="UP001207468"/>
    </source>
</evidence>
<accession>A0ACC0TX51</accession>